<evidence type="ECO:0000313" key="1">
    <source>
        <dbReference type="EMBL" id="MCW7753939.1"/>
    </source>
</evidence>
<evidence type="ECO:0000313" key="2">
    <source>
        <dbReference type="Proteomes" id="UP001209681"/>
    </source>
</evidence>
<dbReference type="RefSeq" id="WP_265424806.1">
    <property type="nucleotide sequence ID" value="NZ_JAPFPW010000007.1"/>
</dbReference>
<proteinExistence type="predicted"/>
<reference evidence="1 2" key="1">
    <citation type="submission" date="2022-11" db="EMBL/GenBank/DDBJ databases">
        <title>Desulfobotulus tamanensis H1 sp. nov. - anaerobic, alkaliphilic, sulphate reducing bacterium isolated from terrestrial mud volcano.</title>
        <authorList>
            <person name="Frolova A."/>
            <person name="Merkel A.Y."/>
            <person name="Slobodkin A.I."/>
        </authorList>
    </citation>
    <scope>NUCLEOTIDE SEQUENCE [LARGE SCALE GENOMIC DNA]</scope>
    <source>
        <strain evidence="1 2">H1</strain>
    </source>
</reference>
<accession>A0ABT3N8Z9</accession>
<name>A0ABT3N8Z9_9BACT</name>
<keyword evidence="2" id="KW-1185">Reference proteome</keyword>
<comment type="caution">
    <text evidence="1">The sequence shown here is derived from an EMBL/GenBank/DDBJ whole genome shotgun (WGS) entry which is preliminary data.</text>
</comment>
<gene>
    <name evidence="1" type="ORF">OOT00_08070</name>
</gene>
<organism evidence="1 2">
    <name type="scientific">Desulfobotulus pelophilus</name>
    <dbReference type="NCBI Taxonomy" id="2823377"/>
    <lineage>
        <taxon>Bacteria</taxon>
        <taxon>Pseudomonadati</taxon>
        <taxon>Thermodesulfobacteriota</taxon>
        <taxon>Desulfobacteria</taxon>
        <taxon>Desulfobacterales</taxon>
        <taxon>Desulfobacteraceae</taxon>
        <taxon>Desulfobotulus</taxon>
    </lineage>
</organism>
<protein>
    <submittedName>
        <fullName evidence="1">Uncharacterized protein</fullName>
    </submittedName>
</protein>
<dbReference type="EMBL" id="JAPFPW010000007">
    <property type="protein sequence ID" value="MCW7753939.1"/>
    <property type="molecule type" value="Genomic_DNA"/>
</dbReference>
<sequence>MDGFYTCSGRAEKDKGGFTHLGLVFSGRAGIKKACEKMSGCNCSMFRVKVVDELTGFQLYAASVKI</sequence>
<dbReference type="Proteomes" id="UP001209681">
    <property type="component" value="Unassembled WGS sequence"/>
</dbReference>